<feature type="transmembrane region" description="Helical" evidence="1">
    <location>
        <begin position="48"/>
        <end position="68"/>
    </location>
</feature>
<dbReference type="InterPro" id="IPR018975">
    <property type="entry name" value="Pseudomurein-binding_repeat"/>
</dbReference>
<evidence type="ECO:0000313" key="2">
    <source>
        <dbReference type="EMBL" id="ADZ09957.1"/>
    </source>
</evidence>
<dbReference type="eggNOG" id="arCOG03946">
    <property type="taxonomic scope" value="Archaea"/>
</dbReference>
<dbReference type="RefSeq" id="WP_013645308.1">
    <property type="nucleotide sequence ID" value="NC_015216.1"/>
</dbReference>
<reference evidence="3" key="1">
    <citation type="submission" date="2011-02" db="EMBL/GenBank/DDBJ databases">
        <title>Complete sequence of Methanobacterium sp. AL-21.</title>
        <authorList>
            <consortium name="US DOE Joint Genome Institute"/>
            <person name="Lucas S."/>
            <person name="Copeland A."/>
            <person name="Lapidus A."/>
            <person name="Cheng J.-F."/>
            <person name="Goodwin L."/>
            <person name="Pitluck S."/>
            <person name="Chertkov O."/>
            <person name="Detter J.C."/>
            <person name="Han C."/>
            <person name="Tapia R."/>
            <person name="Land M."/>
            <person name="Hauser L."/>
            <person name="Kyrpides N."/>
            <person name="Ivanova N."/>
            <person name="Mikhailova N."/>
            <person name="Pagani I."/>
            <person name="Cadillo-Quiroz H."/>
            <person name="Imachi H."/>
            <person name="Zinder S."/>
            <person name="Liu W."/>
            <person name="Woyke T."/>
        </authorList>
    </citation>
    <scope>NUCLEOTIDE SEQUENCE [LARGE SCALE GENOMIC DNA]</scope>
    <source>
        <strain evidence="3">AL-21</strain>
    </source>
</reference>
<keyword evidence="1" id="KW-0472">Membrane</keyword>
<dbReference type="AlphaFoldDB" id="F0T9S8"/>
<evidence type="ECO:0000256" key="1">
    <source>
        <dbReference type="SAM" id="Phobius"/>
    </source>
</evidence>
<keyword evidence="1" id="KW-1133">Transmembrane helix</keyword>
<proteinExistence type="predicted"/>
<keyword evidence="1" id="KW-0812">Transmembrane</keyword>
<dbReference type="HOGENOM" id="CLU_1207618_0_0_2"/>
<dbReference type="OrthoDB" id="71358at2157"/>
<reference evidence="2 3" key="2">
    <citation type="journal article" date="2014" name="Int. J. Syst. Evol. Microbiol.">
        <title>Methanobacterium paludis sp. nov. and a novel strain of Methanobacterium lacus isolated from northern peatlands.</title>
        <authorList>
            <person name="Cadillo-Quiroz H."/>
            <person name="Brauer S.L."/>
            <person name="Goodson N."/>
            <person name="Yavitt J.B."/>
            <person name="Zinder S.H."/>
        </authorList>
    </citation>
    <scope>NUCLEOTIDE SEQUENCE [LARGE SCALE GENOMIC DNA]</scope>
    <source>
        <strain evidence="2 3">AL-21</strain>
    </source>
</reference>
<dbReference type="KEGG" id="mel:Metbo_1733"/>
<dbReference type="GeneID" id="10278190"/>
<sequence length="235" mass="24735">MVKCNDCGYDNDLNASYCENCGKKINGFSNGNYDVEKTETGFSNLTKVLIAVCIVLIVGVGITAGYLIKNNQQTPAVAVNGSNSNSTGTPVSKADGFPVSEAPNLGYQIMKNNGTISSVTYNGVTLDKNQCLYILAKAVVMLNAGQTGNIPINSYGSAANPAGTVTSATIIKSDYVDIASRTVTWMDNYKNAPNYVGITNPGQPDLSPDTTLNMFAKVLSDYKATGQLPSSVSIP</sequence>
<dbReference type="EMBL" id="CP002551">
    <property type="protein sequence ID" value="ADZ09957.1"/>
    <property type="molecule type" value="Genomic_DNA"/>
</dbReference>
<gene>
    <name evidence="2" type="ordered locus">Metbo_1733</name>
</gene>
<dbReference type="Proteomes" id="UP000007490">
    <property type="component" value="Chromosome"/>
</dbReference>
<dbReference type="eggNOG" id="arCOG01917">
    <property type="taxonomic scope" value="Archaea"/>
</dbReference>
<protein>
    <submittedName>
        <fullName evidence="2">Pseudomurein-binding repeat-containing protein</fullName>
    </submittedName>
</protein>
<name>F0T9S8_METLA</name>
<keyword evidence="3" id="KW-1185">Reference proteome</keyword>
<accession>F0T9S8</accession>
<dbReference type="Pfam" id="PF09373">
    <property type="entry name" value="PMBR"/>
    <property type="match status" value="1"/>
</dbReference>
<organism evidence="2 3">
    <name type="scientific">Methanobacterium lacus (strain AL-21)</name>
    <dbReference type="NCBI Taxonomy" id="877455"/>
    <lineage>
        <taxon>Archaea</taxon>
        <taxon>Methanobacteriati</taxon>
        <taxon>Methanobacteriota</taxon>
        <taxon>Methanomada group</taxon>
        <taxon>Methanobacteria</taxon>
        <taxon>Methanobacteriales</taxon>
        <taxon>Methanobacteriaceae</taxon>
        <taxon>Methanobacterium</taxon>
    </lineage>
</organism>
<evidence type="ECO:0000313" key="3">
    <source>
        <dbReference type="Proteomes" id="UP000007490"/>
    </source>
</evidence>